<reference evidence="5 6" key="1">
    <citation type="submission" date="2022-11" db="EMBL/GenBank/DDBJ databases">
        <title>Mycobacterium sp. nov.</title>
        <authorList>
            <person name="Papic B."/>
            <person name="Spicic S."/>
            <person name="Duvnjak S."/>
        </authorList>
    </citation>
    <scope>NUCLEOTIDE SEQUENCE [LARGE SCALE GENOMIC DNA]</scope>
    <source>
        <strain evidence="5 6">CVI_P4</strain>
    </source>
</reference>
<dbReference type="SUPFAM" id="SSF46785">
    <property type="entry name" value="Winged helix' DNA-binding domain"/>
    <property type="match status" value="1"/>
</dbReference>
<proteinExistence type="predicted"/>
<keyword evidence="2" id="KW-0238">DNA-binding</keyword>
<keyword evidence="6" id="KW-1185">Reference proteome</keyword>
<dbReference type="InterPro" id="IPR005471">
    <property type="entry name" value="Tscrpt_reg_IclR_N"/>
</dbReference>
<dbReference type="PANTHER" id="PTHR30136">
    <property type="entry name" value="HELIX-TURN-HELIX TRANSCRIPTIONAL REGULATOR, ICLR FAMILY"/>
    <property type="match status" value="1"/>
</dbReference>
<evidence type="ECO:0000313" key="6">
    <source>
        <dbReference type="Proteomes" id="UP001300745"/>
    </source>
</evidence>
<keyword evidence="1" id="KW-0805">Transcription regulation</keyword>
<sequence>MAVKGSSTGARVLTVFEAVAAHQPVGVAALSRMLGMDKSAVQRSLVTLSEQGWIQPREDQMTRWEPTARVQHIAHSARAKSDLRQSIQQVLEQLAVQTGETAIFNEPDGPRLVVSQVAESQQPLRMVPRIGTPVPARESATGRILLPFLSDERQAELLGGPPDAALAALLDACRAQGYAASGDVNAPSMTIAAPVFEVDGRPIGVVAISGPAERMQPDSHSRLAALVCRAANSLSRGAPSSVSTRDVTS</sequence>
<dbReference type="InterPro" id="IPR050707">
    <property type="entry name" value="HTH_MetabolicPath_Reg"/>
</dbReference>
<dbReference type="PANTHER" id="PTHR30136:SF35">
    <property type="entry name" value="HTH-TYPE TRANSCRIPTIONAL REGULATOR RV1719"/>
    <property type="match status" value="1"/>
</dbReference>
<dbReference type="SUPFAM" id="SSF55781">
    <property type="entry name" value="GAF domain-like"/>
    <property type="match status" value="1"/>
</dbReference>
<feature type="domain" description="IclR-ED" evidence="4">
    <location>
        <begin position="69"/>
        <end position="240"/>
    </location>
</feature>
<dbReference type="EMBL" id="JAPJDO010000002">
    <property type="protein sequence ID" value="MCX2935773.1"/>
    <property type="molecule type" value="Genomic_DNA"/>
</dbReference>
<dbReference type="InterPro" id="IPR029016">
    <property type="entry name" value="GAF-like_dom_sf"/>
</dbReference>
<dbReference type="RefSeq" id="WP_265995136.1">
    <property type="nucleotide sequence ID" value="NZ_JAPJDN010000002.1"/>
</dbReference>
<dbReference type="Proteomes" id="UP001300745">
    <property type="component" value="Unassembled WGS sequence"/>
</dbReference>
<keyword evidence="3" id="KW-0804">Transcription</keyword>
<name>A0ABT3S9H4_9MYCO</name>
<dbReference type="InterPro" id="IPR014757">
    <property type="entry name" value="Tscrpt_reg_IclR_C"/>
</dbReference>
<organism evidence="5 6">
    <name type="scientific">Mycobacterium pinniadriaticum</name>
    <dbReference type="NCBI Taxonomy" id="2994102"/>
    <lineage>
        <taxon>Bacteria</taxon>
        <taxon>Bacillati</taxon>
        <taxon>Actinomycetota</taxon>
        <taxon>Actinomycetes</taxon>
        <taxon>Mycobacteriales</taxon>
        <taxon>Mycobacteriaceae</taxon>
        <taxon>Mycobacterium</taxon>
    </lineage>
</organism>
<dbReference type="PROSITE" id="PS51078">
    <property type="entry name" value="ICLR_ED"/>
    <property type="match status" value="1"/>
</dbReference>
<dbReference type="Pfam" id="PF09339">
    <property type="entry name" value="HTH_IclR"/>
    <property type="match status" value="1"/>
</dbReference>
<comment type="caution">
    <text evidence="5">The sequence shown here is derived from an EMBL/GenBank/DDBJ whole genome shotgun (WGS) entry which is preliminary data.</text>
</comment>
<accession>A0ABT3S9H4</accession>
<evidence type="ECO:0000259" key="4">
    <source>
        <dbReference type="PROSITE" id="PS51078"/>
    </source>
</evidence>
<dbReference type="Gene3D" id="3.30.450.40">
    <property type="match status" value="1"/>
</dbReference>
<evidence type="ECO:0000256" key="2">
    <source>
        <dbReference type="ARBA" id="ARBA00023125"/>
    </source>
</evidence>
<dbReference type="Pfam" id="PF01614">
    <property type="entry name" value="IclR_C"/>
    <property type="match status" value="1"/>
</dbReference>
<evidence type="ECO:0000256" key="3">
    <source>
        <dbReference type="ARBA" id="ARBA00023163"/>
    </source>
</evidence>
<evidence type="ECO:0000313" key="5">
    <source>
        <dbReference type="EMBL" id="MCX2935773.1"/>
    </source>
</evidence>
<protein>
    <submittedName>
        <fullName evidence="5">IclR family transcriptional regulator</fullName>
    </submittedName>
</protein>
<dbReference type="InterPro" id="IPR036388">
    <property type="entry name" value="WH-like_DNA-bd_sf"/>
</dbReference>
<gene>
    <name evidence="5" type="ORF">ORI27_03620</name>
</gene>
<evidence type="ECO:0000256" key="1">
    <source>
        <dbReference type="ARBA" id="ARBA00023015"/>
    </source>
</evidence>
<dbReference type="Gene3D" id="1.10.10.10">
    <property type="entry name" value="Winged helix-like DNA-binding domain superfamily/Winged helix DNA-binding domain"/>
    <property type="match status" value="1"/>
</dbReference>
<dbReference type="SMART" id="SM00346">
    <property type="entry name" value="HTH_ICLR"/>
    <property type="match status" value="1"/>
</dbReference>
<dbReference type="InterPro" id="IPR036390">
    <property type="entry name" value="WH_DNA-bd_sf"/>
</dbReference>